<evidence type="ECO:0000256" key="4">
    <source>
        <dbReference type="SAM" id="MobiDB-lite"/>
    </source>
</evidence>
<dbReference type="InterPro" id="IPR036412">
    <property type="entry name" value="HAD-like_sf"/>
</dbReference>
<dbReference type="PANTHER" id="PTHR43768">
    <property type="entry name" value="TREHALOSE 6-PHOSPHATE PHOSPHATASE"/>
    <property type="match status" value="1"/>
</dbReference>
<keyword evidence="3" id="KW-0460">Magnesium</keyword>
<reference evidence="5 6" key="1">
    <citation type="submission" date="2020-08" db="EMBL/GenBank/DDBJ databases">
        <title>A Genomic Blueprint of the Chicken Gut Microbiome.</title>
        <authorList>
            <person name="Gilroy R."/>
            <person name="Ravi A."/>
            <person name="Getino M."/>
            <person name="Pursley I."/>
            <person name="Horton D.L."/>
            <person name="Alikhan N.-F."/>
            <person name="Baker D."/>
            <person name="Gharbi K."/>
            <person name="Hall N."/>
            <person name="Watson M."/>
            <person name="Adriaenssens E.M."/>
            <person name="Foster-Nyarko E."/>
            <person name="Jarju S."/>
            <person name="Secka A."/>
            <person name="Antonio M."/>
            <person name="Oren A."/>
            <person name="Chaudhuri R."/>
            <person name="La Ragione R.M."/>
            <person name="Hildebrand F."/>
            <person name="Pallen M.J."/>
        </authorList>
    </citation>
    <scope>NUCLEOTIDE SEQUENCE [LARGE SCALE GENOMIC DNA]</scope>
    <source>
        <strain evidence="5 6">Sa1YVA5</strain>
    </source>
</reference>
<evidence type="ECO:0000313" key="6">
    <source>
        <dbReference type="Proteomes" id="UP000650224"/>
    </source>
</evidence>
<evidence type="ECO:0000256" key="2">
    <source>
        <dbReference type="ARBA" id="ARBA00024179"/>
    </source>
</evidence>
<keyword evidence="1 3" id="KW-0378">Hydrolase</keyword>
<evidence type="ECO:0000313" key="5">
    <source>
        <dbReference type="EMBL" id="MBD8030049.1"/>
    </source>
</evidence>
<keyword evidence="6" id="KW-1185">Reference proteome</keyword>
<dbReference type="Proteomes" id="UP000650224">
    <property type="component" value="Unassembled WGS sequence"/>
</dbReference>
<dbReference type="InterPro" id="IPR023214">
    <property type="entry name" value="HAD_sf"/>
</dbReference>
<dbReference type="UniPathway" id="UPA00299"/>
<dbReference type="GO" id="GO:0005992">
    <property type="term" value="P:trehalose biosynthetic process"/>
    <property type="evidence" value="ECO:0007669"/>
    <property type="project" value="UniProtKB-UniPathway"/>
</dbReference>
<sequence>MNHIPTIQDIAQTRSLLVVSDFDGTIAGFSKDPYQVPINQKSLKAIKDMSRLADTRVVILSGRHLEGLAQVLDLGAYDITTVGSHGSEDSSRPRSLTPEDREELDRIHTELERVIDGIEGAYVEVKPFHRVLHYIRVSDPDAIAGIQARASDVDTRDLKVTKGKNIIEYSVSRATKGSWLREHISRTEPTGVIFIGDDTTDEHGFEVLADVPTALTVKVGEGETAAKTRIDSIDDVGIMLEELAYERQQHVEAKALGL</sequence>
<comment type="catalytic activity">
    <reaction evidence="3">
        <text>alpha,alpha-trehalose 6-phosphate + H2O = alpha,alpha-trehalose + phosphate</text>
        <dbReference type="Rhea" id="RHEA:23420"/>
        <dbReference type="ChEBI" id="CHEBI:15377"/>
        <dbReference type="ChEBI" id="CHEBI:16551"/>
        <dbReference type="ChEBI" id="CHEBI:43474"/>
        <dbReference type="ChEBI" id="CHEBI:58429"/>
        <dbReference type="EC" id="3.1.3.12"/>
    </reaction>
</comment>
<comment type="cofactor">
    <cofactor evidence="3">
        <name>Mg(2+)</name>
        <dbReference type="ChEBI" id="CHEBI:18420"/>
    </cofactor>
</comment>
<dbReference type="GO" id="GO:0004805">
    <property type="term" value="F:trehalose-phosphatase activity"/>
    <property type="evidence" value="ECO:0007669"/>
    <property type="project" value="UniProtKB-EC"/>
</dbReference>
<dbReference type="Pfam" id="PF02358">
    <property type="entry name" value="Trehalose_PPase"/>
    <property type="match status" value="1"/>
</dbReference>
<name>A0A8I0LFN8_9CORY</name>
<keyword evidence="3" id="KW-0479">Metal-binding</keyword>
<evidence type="ECO:0000256" key="1">
    <source>
        <dbReference type="ARBA" id="ARBA00022801"/>
    </source>
</evidence>
<feature type="compositionally biased region" description="Basic and acidic residues" evidence="4">
    <location>
        <begin position="86"/>
        <end position="103"/>
    </location>
</feature>
<comment type="function">
    <text evidence="2 3">Removes the phosphate from trehalose 6-phosphate to produce free trehalose.</text>
</comment>
<dbReference type="EC" id="3.1.3.12" evidence="3"/>
<organism evidence="5 6">
    <name type="scientific">Corynebacterium gallinarum</name>
    <dbReference type="NCBI Taxonomy" id="2762214"/>
    <lineage>
        <taxon>Bacteria</taxon>
        <taxon>Bacillati</taxon>
        <taxon>Actinomycetota</taxon>
        <taxon>Actinomycetes</taxon>
        <taxon>Mycobacteriales</taxon>
        <taxon>Corynebacteriaceae</taxon>
        <taxon>Corynebacterium</taxon>
    </lineage>
</organism>
<dbReference type="InterPro" id="IPR003337">
    <property type="entry name" value="Trehalose_PPase"/>
</dbReference>
<comment type="pathway">
    <text evidence="3">Glycan biosynthesis; trehalose biosynthesis.</text>
</comment>
<dbReference type="GO" id="GO:0046872">
    <property type="term" value="F:metal ion binding"/>
    <property type="evidence" value="ECO:0007669"/>
    <property type="project" value="UniProtKB-KW"/>
</dbReference>
<dbReference type="InterPro" id="IPR044651">
    <property type="entry name" value="OTSB-like"/>
</dbReference>
<dbReference type="RefSeq" id="WP_191733277.1">
    <property type="nucleotide sequence ID" value="NZ_JACSPR010000004.1"/>
</dbReference>
<dbReference type="AlphaFoldDB" id="A0A8I0LFN8"/>
<protein>
    <recommendedName>
        <fullName evidence="3">Trehalose 6-phosphate phosphatase</fullName>
        <ecNumber evidence="3">3.1.3.12</ecNumber>
    </recommendedName>
</protein>
<dbReference type="SUPFAM" id="SSF56784">
    <property type="entry name" value="HAD-like"/>
    <property type="match status" value="1"/>
</dbReference>
<dbReference type="EMBL" id="JACSPR010000004">
    <property type="protein sequence ID" value="MBD8030049.1"/>
    <property type="molecule type" value="Genomic_DNA"/>
</dbReference>
<gene>
    <name evidence="5" type="primary">otsB</name>
    <name evidence="5" type="ORF">H9627_06910</name>
</gene>
<evidence type="ECO:0000256" key="3">
    <source>
        <dbReference type="RuleBase" id="RU361117"/>
    </source>
</evidence>
<dbReference type="Gene3D" id="3.30.70.1020">
    <property type="entry name" value="Trehalose-6-phosphate phosphatase related protein, domain 2"/>
    <property type="match status" value="1"/>
</dbReference>
<dbReference type="NCBIfam" id="TIGR00685">
    <property type="entry name" value="T6PP"/>
    <property type="match status" value="1"/>
</dbReference>
<accession>A0A8I0LFN8</accession>
<comment type="similarity">
    <text evidence="3">Belongs to the trehalose phosphatase family.</text>
</comment>
<comment type="caution">
    <text evidence="5">The sequence shown here is derived from an EMBL/GenBank/DDBJ whole genome shotgun (WGS) entry which is preliminary data.</text>
</comment>
<proteinExistence type="inferred from homology"/>
<feature type="region of interest" description="Disordered" evidence="4">
    <location>
        <begin position="83"/>
        <end position="103"/>
    </location>
</feature>
<dbReference type="Gene3D" id="3.40.50.1000">
    <property type="entry name" value="HAD superfamily/HAD-like"/>
    <property type="match status" value="1"/>
</dbReference>
<dbReference type="PANTHER" id="PTHR43768:SF3">
    <property type="entry name" value="TREHALOSE 6-PHOSPHATE PHOSPHATASE"/>
    <property type="match status" value="1"/>
</dbReference>